<reference evidence="2 3" key="1">
    <citation type="submission" date="2020-07" db="EMBL/GenBank/DDBJ databases">
        <title>Sequencing the genomes of 1000 actinobacteria strains.</title>
        <authorList>
            <person name="Klenk H.-P."/>
        </authorList>
    </citation>
    <scope>NUCLEOTIDE SEQUENCE [LARGE SCALE GENOMIC DNA]</scope>
    <source>
        <strain evidence="2 3">DSM 21349</strain>
    </source>
</reference>
<organism evidence="2 3">
    <name type="scientific">Nocardioides ginsengisegetis</name>
    <dbReference type="NCBI Taxonomy" id="661491"/>
    <lineage>
        <taxon>Bacteria</taxon>
        <taxon>Bacillati</taxon>
        <taxon>Actinomycetota</taxon>
        <taxon>Actinomycetes</taxon>
        <taxon>Propionibacteriales</taxon>
        <taxon>Nocardioidaceae</taxon>
        <taxon>Nocardioides</taxon>
    </lineage>
</organism>
<name>A0A7W3IZE8_9ACTN</name>
<evidence type="ECO:0000256" key="1">
    <source>
        <dbReference type="SAM" id="MobiDB-lite"/>
    </source>
</evidence>
<keyword evidence="3" id="KW-1185">Reference proteome</keyword>
<gene>
    <name evidence="2" type="ORF">FB382_001709</name>
</gene>
<proteinExistence type="predicted"/>
<evidence type="ECO:0000313" key="2">
    <source>
        <dbReference type="EMBL" id="MBA8803418.1"/>
    </source>
</evidence>
<feature type="region of interest" description="Disordered" evidence="1">
    <location>
        <begin position="1"/>
        <end position="30"/>
    </location>
</feature>
<dbReference type="EMBL" id="JACGXA010000001">
    <property type="protein sequence ID" value="MBA8803418.1"/>
    <property type="molecule type" value="Genomic_DNA"/>
</dbReference>
<protein>
    <submittedName>
        <fullName evidence="2">Uncharacterized protein</fullName>
    </submittedName>
</protein>
<evidence type="ECO:0000313" key="3">
    <source>
        <dbReference type="Proteomes" id="UP000580910"/>
    </source>
</evidence>
<dbReference type="Proteomes" id="UP000580910">
    <property type="component" value="Unassembled WGS sequence"/>
</dbReference>
<dbReference type="AlphaFoldDB" id="A0A7W3IZE8"/>
<accession>A0A7W3IZE8</accession>
<comment type="caution">
    <text evidence="2">The sequence shown here is derived from an EMBL/GenBank/DDBJ whole genome shotgun (WGS) entry which is preliminary data.</text>
</comment>
<sequence length="39" mass="4259">MLRRPWPKVPFGTPEGLHDQVDVHDPEPPSPIALIATSG</sequence>
<feature type="compositionally biased region" description="Basic and acidic residues" evidence="1">
    <location>
        <begin position="16"/>
        <end position="27"/>
    </location>
</feature>